<dbReference type="SMART" id="SM00212">
    <property type="entry name" value="UBCc"/>
    <property type="match status" value="1"/>
</dbReference>
<evidence type="ECO:0000313" key="4">
    <source>
        <dbReference type="Proteomes" id="UP000039324"/>
    </source>
</evidence>
<reference evidence="2 4" key="1">
    <citation type="submission" date="2015-02" db="EMBL/GenBank/DDBJ databases">
        <authorList>
            <person name="Chooi Y.-H."/>
        </authorList>
    </citation>
    <scope>NUCLEOTIDE SEQUENCE [LARGE SCALE GENOMIC DNA]</scope>
    <source>
        <strain evidence="2">E3</strain>
    </source>
</reference>
<dbReference type="InterPro" id="IPR050113">
    <property type="entry name" value="Ub_conjugating_enzyme"/>
</dbReference>
<proteinExistence type="predicted"/>
<evidence type="ECO:0000313" key="5">
    <source>
        <dbReference type="Proteomes" id="UP000290189"/>
    </source>
</evidence>
<evidence type="ECO:0000313" key="3">
    <source>
        <dbReference type="EMBL" id="SPR01641.1"/>
    </source>
</evidence>
<feature type="domain" description="UBC core" evidence="1">
    <location>
        <begin position="31"/>
        <end position="181"/>
    </location>
</feature>
<sequence>MWQRFLSPTASSSSSSRILSSPEIRDYHGHVKRQALALQFKKLKEPPSGMYIVPDLDRSHVWHGVIFVHGGVYARGIFKFVIEFPGSFPETSPTVRFTSQMFHPMIDAKTGKLDVSLVETFWQPNFDAIVVVNFVKKVFYDTQLWTEDGNGRGNPEARTLFLQSNSKFVARVSKCVSLSKDRLYVNETNSSIEFSRPTEEHQRAWDSVQSGEDPRQWLRQ</sequence>
<dbReference type="AlphaFoldDB" id="A0A0G4J691"/>
<dbReference type="EMBL" id="CDSF01000138">
    <property type="protein sequence ID" value="CEP03047.1"/>
    <property type="molecule type" value="Genomic_DNA"/>
</dbReference>
<dbReference type="SUPFAM" id="SSF54495">
    <property type="entry name" value="UBC-like"/>
    <property type="match status" value="1"/>
</dbReference>
<keyword evidence="3" id="KW-0496">Mitochondrion</keyword>
<dbReference type="Proteomes" id="UP000039324">
    <property type="component" value="Unassembled WGS sequence"/>
</dbReference>
<dbReference type="Pfam" id="PF00179">
    <property type="entry name" value="UQ_con"/>
    <property type="match status" value="1"/>
</dbReference>
<dbReference type="Proteomes" id="UP000290189">
    <property type="component" value="Unassembled WGS sequence"/>
</dbReference>
<dbReference type="InterPro" id="IPR000608">
    <property type="entry name" value="UBC"/>
</dbReference>
<gene>
    <name evidence="2" type="ORF">PBRA_009265</name>
    <name evidence="3" type="ORF">PLBR_LOCUS8856</name>
</gene>
<dbReference type="STRING" id="37360.A0A0G4J691"/>
<accession>A0A0G4J691</accession>
<evidence type="ECO:0000259" key="1">
    <source>
        <dbReference type="PROSITE" id="PS50127"/>
    </source>
</evidence>
<dbReference type="PROSITE" id="PS50127">
    <property type="entry name" value="UBC_2"/>
    <property type="match status" value="1"/>
</dbReference>
<dbReference type="InterPro" id="IPR016135">
    <property type="entry name" value="UBQ-conjugating_enzyme/RWD"/>
</dbReference>
<name>A0A0G4J691_PLABS</name>
<dbReference type="CDD" id="cd23814">
    <property type="entry name" value="UEV_AKTIP"/>
    <property type="match status" value="1"/>
</dbReference>
<evidence type="ECO:0000313" key="2">
    <source>
        <dbReference type="EMBL" id="CEP03047.1"/>
    </source>
</evidence>
<geneLocation type="mitochondrion" evidence="3"/>
<dbReference type="Gene3D" id="3.10.110.10">
    <property type="entry name" value="Ubiquitin Conjugating Enzyme"/>
    <property type="match status" value="1"/>
</dbReference>
<reference evidence="3 5" key="2">
    <citation type="submission" date="2018-03" db="EMBL/GenBank/DDBJ databases">
        <authorList>
            <person name="Fogelqvist J."/>
        </authorList>
    </citation>
    <scope>NUCLEOTIDE SEQUENCE [LARGE SCALE GENOMIC DNA]</scope>
</reference>
<organism evidence="2 4">
    <name type="scientific">Plasmodiophora brassicae</name>
    <name type="common">Clubroot disease agent</name>
    <dbReference type="NCBI Taxonomy" id="37360"/>
    <lineage>
        <taxon>Eukaryota</taxon>
        <taxon>Sar</taxon>
        <taxon>Rhizaria</taxon>
        <taxon>Endomyxa</taxon>
        <taxon>Phytomyxea</taxon>
        <taxon>Plasmodiophorida</taxon>
        <taxon>Plasmodiophoridae</taxon>
        <taxon>Plasmodiophora</taxon>
    </lineage>
</organism>
<dbReference type="OrthoDB" id="5596422at2759"/>
<keyword evidence="4" id="KW-1185">Reference proteome</keyword>
<dbReference type="EMBL" id="OVEO01000018">
    <property type="protein sequence ID" value="SPR01641.1"/>
    <property type="molecule type" value="Genomic_DNA"/>
</dbReference>
<dbReference type="OMA" id="WGFPEWR"/>
<protein>
    <recommendedName>
        <fullName evidence="1">UBC core domain-containing protein</fullName>
    </recommendedName>
</protein>
<dbReference type="PANTHER" id="PTHR24067">
    <property type="entry name" value="UBIQUITIN-CONJUGATING ENZYME E2"/>
    <property type="match status" value="1"/>
</dbReference>